<dbReference type="Proteomes" id="UP000029227">
    <property type="component" value="Unassembled WGS sequence"/>
</dbReference>
<dbReference type="AlphaFoldDB" id="A0A090QP71"/>
<protein>
    <recommendedName>
        <fullName evidence="2">P-type Zn(2+) transporter</fullName>
        <ecNumber evidence="2">7.2.2.12</ecNumber>
    </recommendedName>
</protein>
<dbReference type="PANTHER" id="PTHR48085">
    <property type="entry name" value="CADMIUM/ZINC-TRANSPORTING ATPASE HMA2-RELATED"/>
    <property type="match status" value="1"/>
</dbReference>
<dbReference type="eggNOG" id="COG2217">
    <property type="taxonomic scope" value="Bacteria"/>
</dbReference>
<dbReference type="InterPro" id="IPR023298">
    <property type="entry name" value="ATPase_P-typ_TM_dom_sf"/>
</dbReference>
<keyword evidence="4" id="KW-1133">Transmembrane helix</keyword>
<keyword evidence="4" id="KW-0472">Membrane</keyword>
<dbReference type="InterPro" id="IPR059000">
    <property type="entry name" value="ATPase_P-type_domA"/>
</dbReference>
<dbReference type="SUPFAM" id="SSF81665">
    <property type="entry name" value="Calcium ATPase, transmembrane domain M"/>
    <property type="match status" value="1"/>
</dbReference>
<keyword evidence="6" id="KW-0378">Hydrolase</keyword>
<feature type="domain" description="P-type ATPase A" evidence="5">
    <location>
        <begin position="3"/>
        <end position="104"/>
    </location>
</feature>
<evidence type="ECO:0000259" key="5">
    <source>
        <dbReference type="Pfam" id="PF00122"/>
    </source>
</evidence>
<name>A0A090QP71_9GAMM</name>
<dbReference type="GO" id="GO:0016020">
    <property type="term" value="C:membrane"/>
    <property type="evidence" value="ECO:0007669"/>
    <property type="project" value="InterPro"/>
</dbReference>
<keyword evidence="4" id="KW-0812">Transmembrane</keyword>
<dbReference type="EC" id="7.2.2.12" evidence="2"/>
<dbReference type="Gene3D" id="2.70.150.10">
    <property type="entry name" value="Calcium-transporting ATPase, cytoplasmic transduction domain A"/>
    <property type="match status" value="1"/>
</dbReference>
<comment type="catalytic activity">
    <reaction evidence="3">
        <text>Zn(2+)(in) + ATP + H2O = Zn(2+)(out) + ADP + phosphate + H(+)</text>
        <dbReference type="Rhea" id="RHEA:20621"/>
        <dbReference type="ChEBI" id="CHEBI:15377"/>
        <dbReference type="ChEBI" id="CHEBI:15378"/>
        <dbReference type="ChEBI" id="CHEBI:29105"/>
        <dbReference type="ChEBI" id="CHEBI:30616"/>
        <dbReference type="ChEBI" id="CHEBI:43474"/>
        <dbReference type="ChEBI" id="CHEBI:456216"/>
        <dbReference type="EC" id="7.2.2.12"/>
    </reaction>
</comment>
<accession>A0A090QP71</accession>
<evidence type="ECO:0000256" key="2">
    <source>
        <dbReference type="ARBA" id="ARBA00039097"/>
    </source>
</evidence>
<comment type="similarity">
    <text evidence="1">Belongs to the cation transport ATPase (P-type) (TC 3.A.3) family. Type IB subfamily.</text>
</comment>
<dbReference type="SUPFAM" id="SSF81653">
    <property type="entry name" value="Calcium ATPase, transduction domain A"/>
    <property type="match status" value="1"/>
</dbReference>
<dbReference type="NCBIfam" id="TIGR01494">
    <property type="entry name" value="ATPase_P-type"/>
    <property type="match status" value="1"/>
</dbReference>
<dbReference type="InterPro" id="IPR008250">
    <property type="entry name" value="ATPase_P-typ_transduc_dom_A_sf"/>
</dbReference>
<feature type="transmembrane region" description="Helical" evidence="4">
    <location>
        <begin position="123"/>
        <end position="143"/>
    </location>
</feature>
<comment type="caution">
    <text evidence="6">The sequence shown here is derived from an EMBL/GenBank/DDBJ whole genome shotgun (WGS) entry which is preliminary data.</text>
</comment>
<evidence type="ECO:0000256" key="4">
    <source>
        <dbReference type="SAM" id="Phobius"/>
    </source>
</evidence>
<dbReference type="EMBL" id="BBMN01000005">
    <property type="protein sequence ID" value="GAL04955.1"/>
    <property type="molecule type" value="Genomic_DNA"/>
</dbReference>
<dbReference type="PANTHER" id="PTHR48085:SF5">
    <property type="entry name" value="CADMIUM_ZINC-TRANSPORTING ATPASE HMA4-RELATED"/>
    <property type="match status" value="1"/>
</dbReference>
<dbReference type="GO" id="GO:0016887">
    <property type="term" value="F:ATP hydrolysis activity"/>
    <property type="evidence" value="ECO:0007669"/>
    <property type="project" value="InterPro"/>
</dbReference>
<proteinExistence type="inferred from homology"/>
<dbReference type="GO" id="GO:0015086">
    <property type="term" value="F:cadmium ion transmembrane transporter activity"/>
    <property type="evidence" value="ECO:0007669"/>
    <property type="project" value="TreeGrafter"/>
</dbReference>
<reference evidence="6 7" key="1">
    <citation type="journal article" date="2014" name="Genome Announc.">
        <title>Draft Genome Sequences of Two Vibrionaceae Species, Vibrio ponticus C121 and Photobacterium aphoticum C119, Isolated as Coral Reef Microbiota.</title>
        <authorList>
            <person name="Al-saari N."/>
            <person name="Meirelles P.M."/>
            <person name="Mino S."/>
            <person name="Suda W."/>
            <person name="Oshima K."/>
            <person name="Hattori M."/>
            <person name="Ohkuma M."/>
            <person name="Thompson F.L."/>
            <person name="Gomez-Gil B."/>
            <person name="Sawabe T."/>
            <person name="Sawabe T."/>
        </authorList>
    </citation>
    <scope>NUCLEOTIDE SEQUENCE [LARGE SCALE GENOMIC DNA]</scope>
    <source>
        <strain evidence="6 7">JCM 19237</strain>
    </source>
</reference>
<evidence type="ECO:0000313" key="7">
    <source>
        <dbReference type="Proteomes" id="UP000029227"/>
    </source>
</evidence>
<gene>
    <name evidence="6" type="ORF">JCM19237_4321</name>
</gene>
<dbReference type="Pfam" id="PF00122">
    <property type="entry name" value="E1-E2_ATPase"/>
    <property type="match status" value="1"/>
</dbReference>
<evidence type="ECO:0000313" key="6">
    <source>
        <dbReference type="EMBL" id="GAL04955.1"/>
    </source>
</evidence>
<organism evidence="6 7">
    <name type="scientific">Photobacterium aphoticum</name>
    <dbReference type="NCBI Taxonomy" id="754436"/>
    <lineage>
        <taxon>Bacteria</taxon>
        <taxon>Pseudomonadati</taxon>
        <taxon>Pseudomonadota</taxon>
        <taxon>Gammaproteobacteria</taxon>
        <taxon>Vibrionales</taxon>
        <taxon>Vibrionaceae</taxon>
        <taxon>Photobacterium</taxon>
    </lineage>
</organism>
<sequence length="210" mass="22434">MALVPEEAKVLLPDGTYKQVAANTLQPGDVIEVAPGGRLPADVELLEGSASFDESALTGESVPVERLKGEQVMAGALVADKVVRLRIISEQGENAIDRILHLIEDAESRKAPLERFVDRFSRWYTPAMIVLAALVVVIPPLLFGQSWDEWLYKGLTLLLIACPCALVISIPAAITSGLAAATRRGALIKGGAALEQLGISKPWPLIKPAP</sequence>
<dbReference type="InterPro" id="IPR051014">
    <property type="entry name" value="Cation_Transport_ATPase_IB"/>
</dbReference>
<evidence type="ECO:0000256" key="1">
    <source>
        <dbReference type="ARBA" id="ARBA00006024"/>
    </source>
</evidence>
<dbReference type="GO" id="GO:0005524">
    <property type="term" value="F:ATP binding"/>
    <property type="evidence" value="ECO:0007669"/>
    <property type="project" value="InterPro"/>
</dbReference>
<dbReference type="GO" id="GO:0016463">
    <property type="term" value="F:P-type zinc transporter activity"/>
    <property type="evidence" value="ECO:0007669"/>
    <property type="project" value="UniProtKB-EC"/>
</dbReference>
<dbReference type="STRING" id="754436.JCM19237_4321"/>
<dbReference type="InterPro" id="IPR001757">
    <property type="entry name" value="P_typ_ATPase"/>
</dbReference>
<evidence type="ECO:0000256" key="3">
    <source>
        <dbReference type="ARBA" id="ARBA00047308"/>
    </source>
</evidence>
<feature type="transmembrane region" description="Helical" evidence="4">
    <location>
        <begin position="155"/>
        <end position="181"/>
    </location>
</feature>